<reference evidence="6 7" key="1">
    <citation type="submission" date="2018-07" db="EMBL/GenBank/DDBJ databases">
        <title>Whole genome Sequencing of Pseudoxanthomonas gei KCTC 32298 (T).</title>
        <authorList>
            <person name="Kumar S."/>
            <person name="Bansal K."/>
            <person name="Kaur A."/>
            <person name="Patil P."/>
            <person name="Sharma S."/>
            <person name="Patil P.B."/>
        </authorList>
    </citation>
    <scope>NUCLEOTIDE SEQUENCE [LARGE SCALE GENOMIC DNA]</scope>
    <source>
        <strain evidence="6 7">KCTC 32298</strain>
    </source>
</reference>
<dbReference type="Pfam" id="PF07494">
    <property type="entry name" value="Reg_prop"/>
    <property type="match status" value="5"/>
</dbReference>
<organism evidence="6 7">
    <name type="scientific">Pseudoxanthomonas gei</name>
    <dbReference type="NCBI Taxonomy" id="1383030"/>
    <lineage>
        <taxon>Bacteria</taxon>
        <taxon>Pseudomonadati</taxon>
        <taxon>Pseudomonadota</taxon>
        <taxon>Gammaproteobacteria</taxon>
        <taxon>Lysobacterales</taxon>
        <taxon>Lysobacteraceae</taxon>
        <taxon>Pseudoxanthomonas</taxon>
    </lineage>
</organism>
<sequence length="1004" mass="109982">MTHWLTHRLPLLALGLLCLAGTIQPASALDPRKALTQYVHTVWRTDDGLPQNSVTKILQTRDGFLWVGTQAGLARFDGVRFTTFDHTNTPVFRDDFISDLVEDRHGTLWIATWSDGAFTYRDGRFARVAGIGSRSGMRLAVAADDSIWIGGHDGLRKVRNGVVIKAYTMKDGLLSNEIRGIVVDKDRSVWFGSLAGLHRLGDGKIQTFTSKDGLPNNEVTSLFKTADGVLWVKTRNADIARWSHGRFEPWNIEGVAGGTVRDVLVDRDANFWLASGSEGLLRHRERRTSRFDAADGLSSDAATCMYEDRDGNLWVGTNAGGLNRFRDGSFTTYAKEEGLSADQTTSVLQDRAGDIWVSAIDGLNQFHGNGIRNLRSTDKRLDTWSMWEGRGPALLVGTSSNGVLELKDGKLARKFSARQGVPAYHVSGILSDDADSIWVATRGGGLAQIAGAKTTLFTRAQGLNSDSLYALADAGDGSLWIGSDNGLNRLKDGRIGNHSKTGNLAGAVVISLYQDSRRALWIGTFGRGLFRLENSRLTQYTTHQGLRDDTVNSIVEDASGNLWVGTDHVIARLPRQGLDAVAAGSLASLTPTVFGKADGMKSAETTGGTHPSAWRARDGRLWFPTNRGVVVVDPSQPSFPVAAPRARIEQMFADEASVDNAQAVSLPAGTRRLEIHYTAPNLSSPERTQFRYRLDGFDDEWVQGGTQRVANYTNLSPGHYSFRVSARIENGAWDPQEATLGFDLAPQFWQTWWFRLLCALAALSVIWAIYRLRVGWLHARAAVMEERQRIGSEIHDSLAQGLSGIIFQTEAALLSMPPGIASTRVVSARELAKSSLDDARYSVWELSPPVLDQKDLSESIPSMARQLTHGQVDDLEINFSGKAWATRPEANHHLVMITQEAISNAIQHGHARKIVIRLAYEANGLHLSVADNGVGFTPVAAVSTRERGYGMRNMRHRAAALGGTLDFFSEPGEGTRISLRVPRAGKLEKAWRLLLGKSIARVEA</sequence>
<accession>A0ABX0AHS0</accession>
<evidence type="ECO:0000256" key="2">
    <source>
        <dbReference type="ARBA" id="ARBA00022777"/>
    </source>
</evidence>
<protein>
    <recommendedName>
        <fullName evidence="5">Histidine kinase domain-containing protein</fullName>
    </recommendedName>
</protein>
<dbReference type="InterPro" id="IPR011123">
    <property type="entry name" value="Y_Y_Y"/>
</dbReference>
<keyword evidence="2" id="KW-0418">Kinase</keyword>
<dbReference type="SMART" id="SM00387">
    <property type="entry name" value="HATPase_c"/>
    <property type="match status" value="1"/>
</dbReference>
<dbReference type="PANTHER" id="PTHR24421">
    <property type="entry name" value="NITRATE/NITRITE SENSOR PROTEIN NARX-RELATED"/>
    <property type="match status" value="1"/>
</dbReference>
<dbReference type="InterPro" id="IPR050482">
    <property type="entry name" value="Sensor_HK_TwoCompSys"/>
</dbReference>
<keyword evidence="3" id="KW-0902">Two-component regulatory system</keyword>
<feature type="chain" id="PRO_5047307675" description="Histidine kinase domain-containing protein" evidence="4">
    <location>
        <begin position="29"/>
        <end position="1004"/>
    </location>
</feature>
<dbReference type="InterPro" id="IPR013783">
    <property type="entry name" value="Ig-like_fold"/>
</dbReference>
<dbReference type="InterPro" id="IPR015943">
    <property type="entry name" value="WD40/YVTN_repeat-like_dom_sf"/>
</dbReference>
<gene>
    <name evidence="6" type="ORF">DT603_08100</name>
</gene>
<dbReference type="InterPro" id="IPR011110">
    <property type="entry name" value="Reg_prop"/>
</dbReference>
<evidence type="ECO:0000313" key="7">
    <source>
        <dbReference type="Proteomes" id="UP001429354"/>
    </source>
</evidence>
<dbReference type="InterPro" id="IPR005467">
    <property type="entry name" value="His_kinase_dom"/>
</dbReference>
<evidence type="ECO:0000256" key="3">
    <source>
        <dbReference type="ARBA" id="ARBA00023012"/>
    </source>
</evidence>
<dbReference type="PROSITE" id="PS50109">
    <property type="entry name" value="HIS_KIN"/>
    <property type="match status" value="1"/>
</dbReference>
<feature type="domain" description="Histidine kinase" evidence="5">
    <location>
        <begin position="894"/>
        <end position="985"/>
    </location>
</feature>
<comment type="caution">
    <text evidence="6">The sequence shown here is derived from an EMBL/GenBank/DDBJ whole genome shotgun (WGS) entry which is preliminary data.</text>
</comment>
<name>A0ABX0AHS0_9GAMM</name>
<dbReference type="InterPro" id="IPR011712">
    <property type="entry name" value="Sig_transdc_His_kin_sub3_dim/P"/>
</dbReference>
<dbReference type="RefSeq" id="WP_162349363.1">
    <property type="nucleotide sequence ID" value="NZ_QOVG01000004.1"/>
</dbReference>
<evidence type="ECO:0000256" key="4">
    <source>
        <dbReference type="SAM" id="SignalP"/>
    </source>
</evidence>
<dbReference type="Gene3D" id="3.30.565.10">
    <property type="entry name" value="Histidine kinase-like ATPase, C-terminal domain"/>
    <property type="match status" value="1"/>
</dbReference>
<dbReference type="InterPro" id="IPR036890">
    <property type="entry name" value="HATPase_C_sf"/>
</dbReference>
<dbReference type="Pfam" id="PF07495">
    <property type="entry name" value="Y_Y_Y"/>
    <property type="match status" value="1"/>
</dbReference>
<evidence type="ECO:0000259" key="5">
    <source>
        <dbReference type="PROSITE" id="PS50109"/>
    </source>
</evidence>
<dbReference type="Proteomes" id="UP001429354">
    <property type="component" value="Unassembled WGS sequence"/>
</dbReference>
<dbReference type="Gene3D" id="2.130.10.10">
    <property type="entry name" value="YVTN repeat-like/Quinoprotein amine dehydrogenase"/>
    <property type="match status" value="3"/>
</dbReference>
<dbReference type="Gene3D" id="2.60.40.10">
    <property type="entry name" value="Immunoglobulins"/>
    <property type="match status" value="1"/>
</dbReference>
<dbReference type="InterPro" id="IPR003594">
    <property type="entry name" value="HATPase_dom"/>
</dbReference>
<dbReference type="Gene3D" id="1.20.5.1930">
    <property type="match status" value="1"/>
</dbReference>
<keyword evidence="4" id="KW-0732">Signal</keyword>
<evidence type="ECO:0000256" key="1">
    <source>
        <dbReference type="ARBA" id="ARBA00022679"/>
    </source>
</evidence>
<keyword evidence="1" id="KW-0808">Transferase</keyword>
<dbReference type="PANTHER" id="PTHR24421:SF62">
    <property type="entry name" value="SENSORY TRANSDUCTION HISTIDINE KINASE"/>
    <property type="match status" value="1"/>
</dbReference>
<dbReference type="EMBL" id="QOVG01000004">
    <property type="protein sequence ID" value="NDK38799.1"/>
    <property type="molecule type" value="Genomic_DNA"/>
</dbReference>
<feature type="signal peptide" evidence="4">
    <location>
        <begin position="1"/>
        <end position="28"/>
    </location>
</feature>
<dbReference type="SUPFAM" id="SSF55874">
    <property type="entry name" value="ATPase domain of HSP90 chaperone/DNA topoisomerase II/histidine kinase"/>
    <property type="match status" value="1"/>
</dbReference>
<evidence type="ECO:0000313" key="6">
    <source>
        <dbReference type="EMBL" id="NDK38799.1"/>
    </source>
</evidence>
<keyword evidence="7" id="KW-1185">Reference proteome</keyword>
<proteinExistence type="predicted"/>
<dbReference type="CDD" id="cd16917">
    <property type="entry name" value="HATPase_UhpB-NarQ-NarX-like"/>
    <property type="match status" value="1"/>
</dbReference>
<dbReference type="Pfam" id="PF02518">
    <property type="entry name" value="HATPase_c"/>
    <property type="match status" value="1"/>
</dbReference>
<dbReference type="SUPFAM" id="SSF63829">
    <property type="entry name" value="Calcium-dependent phosphotriesterase"/>
    <property type="match status" value="4"/>
</dbReference>
<dbReference type="Pfam" id="PF07730">
    <property type="entry name" value="HisKA_3"/>
    <property type="match status" value="1"/>
</dbReference>